<accession>A0A2C9CY27</accession>
<organism evidence="1 3">
    <name type="scientific">Yersinia phage fHe-Yen9-04</name>
    <dbReference type="NCBI Taxonomy" id="2052742"/>
    <lineage>
        <taxon>Viruses</taxon>
        <taxon>Duplodnaviria</taxon>
        <taxon>Heunggongvirae</taxon>
        <taxon>Uroviricota</taxon>
        <taxon>Caudoviricetes</taxon>
        <taxon>Eneladusvirus</taxon>
        <taxon>Eneladusvirus Yen904</taxon>
    </lineage>
</organism>
<dbReference type="RefSeq" id="YP_009624074.1">
    <property type="nucleotide sequence ID" value="NC_042116.1"/>
</dbReference>
<evidence type="ECO:0000313" key="4">
    <source>
        <dbReference type="Proteomes" id="UP000317227"/>
    </source>
</evidence>
<dbReference type="EMBL" id="LR596615">
    <property type="protein sequence ID" value="VUE36510.1"/>
    <property type="molecule type" value="Genomic_DNA"/>
</dbReference>
<evidence type="ECO:0000313" key="1">
    <source>
        <dbReference type="EMBL" id="SOK58741.1"/>
    </source>
</evidence>
<dbReference type="OrthoDB" id="27449at10239"/>
<proteinExistence type="predicted"/>
<gene>
    <name evidence="1" type="primary">g464</name>
</gene>
<keyword evidence="3" id="KW-1185">Reference proteome</keyword>
<protein>
    <submittedName>
        <fullName evidence="1">Uncharacterized protein</fullName>
    </submittedName>
</protein>
<evidence type="ECO:0000313" key="3">
    <source>
        <dbReference type="Proteomes" id="UP000240931"/>
    </source>
</evidence>
<sequence>MALQIKATIEFIKSNLIDNTRTVESVSITGTSKKELQYEISNIIDSWTSTEFDDLGKMTYQCYLKTVNYYDINIAPVIDSNLSMMTSTEILNYISTHVINISKDERLWVNSEGNILDITHRVKIENKFYDGMTLADAIVTHINS</sequence>
<dbReference type="EMBL" id="LT960551">
    <property type="protein sequence ID" value="SOK58741.1"/>
    <property type="molecule type" value="Genomic_DNA"/>
</dbReference>
<evidence type="ECO:0000313" key="2">
    <source>
        <dbReference type="EMBL" id="VUE36510.1"/>
    </source>
</evidence>
<dbReference type="GeneID" id="40100975"/>
<reference evidence="3" key="1">
    <citation type="submission" date="2017-10" db="EMBL/GenBank/DDBJ databases">
        <authorList>
            <person name="Skurnik M."/>
        </authorList>
    </citation>
    <scope>NUCLEOTIDE SEQUENCE [LARGE SCALE GENOMIC DNA]</scope>
</reference>
<name>A0A2C9CY27_9CAUD</name>
<dbReference type="KEGG" id="vg:40100975"/>
<dbReference type="Proteomes" id="UP000240931">
    <property type="component" value="Segment"/>
</dbReference>
<reference evidence="1" key="2">
    <citation type="submission" date="2017-10" db="EMBL/GenBank/DDBJ databases">
        <authorList>
            <person name="Banno H."/>
            <person name="Chua N.-H."/>
        </authorList>
    </citation>
    <scope>NUCLEOTIDE SEQUENCE [LARGE SCALE GENOMIC DNA]</scope>
</reference>
<reference evidence="2 4" key="3">
    <citation type="submission" date="2019-06" db="EMBL/GenBank/DDBJ databases">
        <authorList>
            <person name="Bower L."/>
            <person name="Leinonen R."/>
        </authorList>
    </citation>
    <scope>NUCLEOTIDE SEQUENCE [LARGE SCALE GENOMIC DNA]</scope>
</reference>
<dbReference type="Proteomes" id="UP000317227">
    <property type="component" value="Segment"/>
</dbReference>